<organism evidence="2 3">
    <name type="scientific">Lynx pardinus</name>
    <name type="common">Iberian lynx</name>
    <name type="synonym">Felis pardina</name>
    <dbReference type="NCBI Taxonomy" id="191816"/>
    <lineage>
        <taxon>Eukaryota</taxon>
        <taxon>Metazoa</taxon>
        <taxon>Chordata</taxon>
        <taxon>Craniata</taxon>
        <taxon>Vertebrata</taxon>
        <taxon>Euteleostomi</taxon>
        <taxon>Mammalia</taxon>
        <taxon>Eutheria</taxon>
        <taxon>Laurasiatheria</taxon>
        <taxon>Carnivora</taxon>
        <taxon>Feliformia</taxon>
        <taxon>Felidae</taxon>
        <taxon>Felinae</taxon>
        <taxon>Lynx</taxon>
    </lineage>
</organism>
<accession>A0A485MVR1</accession>
<evidence type="ECO:0000313" key="3">
    <source>
        <dbReference type="Proteomes" id="UP000386466"/>
    </source>
</evidence>
<dbReference type="Proteomes" id="UP000386466">
    <property type="component" value="Unassembled WGS sequence"/>
</dbReference>
<dbReference type="Pfam" id="PF07679">
    <property type="entry name" value="I-set"/>
    <property type="match status" value="1"/>
</dbReference>
<dbReference type="Gene3D" id="2.60.40.10">
    <property type="entry name" value="Immunoglobulins"/>
    <property type="match status" value="1"/>
</dbReference>
<keyword evidence="3" id="KW-1185">Reference proteome</keyword>
<dbReference type="SUPFAM" id="SSF48726">
    <property type="entry name" value="Immunoglobulin"/>
    <property type="match status" value="1"/>
</dbReference>
<evidence type="ECO:0000313" key="2">
    <source>
        <dbReference type="EMBL" id="VFV25135.1"/>
    </source>
</evidence>
<dbReference type="AlphaFoldDB" id="A0A485MVR1"/>
<proteinExistence type="predicted"/>
<sequence>MLFLVPWTGVFFEIGSTTTTLTIRRATPEDSGKYEVYVENSLGMDQSFARVDVA</sequence>
<feature type="domain" description="Immunoglobulin I-set" evidence="1">
    <location>
        <begin position="17"/>
        <end position="53"/>
    </location>
</feature>
<protein>
    <recommendedName>
        <fullName evidence="1">Immunoglobulin I-set domain-containing protein</fullName>
    </recommendedName>
</protein>
<dbReference type="InterPro" id="IPR036179">
    <property type="entry name" value="Ig-like_dom_sf"/>
</dbReference>
<dbReference type="EMBL" id="CAAGRJ010007349">
    <property type="protein sequence ID" value="VFV25135.1"/>
    <property type="molecule type" value="Genomic_DNA"/>
</dbReference>
<dbReference type="InterPro" id="IPR013098">
    <property type="entry name" value="Ig_I-set"/>
</dbReference>
<dbReference type="InterPro" id="IPR013783">
    <property type="entry name" value="Ig-like_fold"/>
</dbReference>
<evidence type="ECO:0000259" key="1">
    <source>
        <dbReference type="Pfam" id="PF07679"/>
    </source>
</evidence>
<name>A0A485MVR1_LYNPA</name>
<reference evidence="2 3" key="1">
    <citation type="submission" date="2019-01" db="EMBL/GenBank/DDBJ databases">
        <authorList>
            <person name="Alioto T."/>
            <person name="Alioto T."/>
        </authorList>
    </citation>
    <scope>NUCLEOTIDE SEQUENCE [LARGE SCALE GENOMIC DNA]</scope>
</reference>
<gene>
    <name evidence="2" type="ORF">LYPA_23C004823</name>
</gene>